<evidence type="ECO:0000256" key="3">
    <source>
        <dbReference type="ARBA" id="ARBA00022989"/>
    </source>
</evidence>
<name>A0A7X3H0Z0_9GAMM</name>
<dbReference type="InterPro" id="IPR007016">
    <property type="entry name" value="O-antigen_ligase-rel_domated"/>
</dbReference>
<evidence type="ECO:0000259" key="6">
    <source>
        <dbReference type="Pfam" id="PF04932"/>
    </source>
</evidence>
<evidence type="ECO:0000256" key="2">
    <source>
        <dbReference type="ARBA" id="ARBA00022692"/>
    </source>
</evidence>
<feature type="transmembrane region" description="Helical" evidence="5">
    <location>
        <begin position="220"/>
        <end position="243"/>
    </location>
</feature>
<evidence type="ECO:0000256" key="1">
    <source>
        <dbReference type="ARBA" id="ARBA00004141"/>
    </source>
</evidence>
<comment type="subcellular location">
    <subcellularLocation>
        <location evidence="1">Membrane</location>
        <topology evidence="1">Multi-pass membrane protein</topology>
    </subcellularLocation>
</comment>
<keyword evidence="2 5" id="KW-0812">Transmembrane</keyword>
<evidence type="ECO:0000256" key="4">
    <source>
        <dbReference type="ARBA" id="ARBA00023136"/>
    </source>
</evidence>
<organism evidence="7 8">
    <name type="scientific">Vreelandella zhuhanensis</name>
    <dbReference type="NCBI Taxonomy" id="2684210"/>
    <lineage>
        <taxon>Bacteria</taxon>
        <taxon>Pseudomonadati</taxon>
        <taxon>Pseudomonadota</taxon>
        <taxon>Gammaproteobacteria</taxon>
        <taxon>Oceanospirillales</taxon>
        <taxon>Halomonadaceae</taxon>
        <taxon>Vreelandella</taxon>
    </lineage>
</organism>
<dbReference type="PANTHER" id="PTHR37422:SF23">
    <property type="entry name" value="TEICHURONIC ACID BIOSYNTHESIS PROTEIN TUAE"/>
    <property type="match status" value="1"/>
</dbReference>
<dbReference type="RefSeq" id="WP_160418873.1">
    <property type="nucleotide sequence ID" value="NZ_WTKP01000006.1"/>
</dbReference>
<keyword evidence="7" id="KW-0436">Ligase</keyword>
<feature type="transmembrane region" description="Helical" evidence="5">
    <location>
        <begin position="113"/>
        <end position="131"/>
    </location>
</feature>
<reference evidence="7 8" key="1">
    <citation type="submission" date="2019-12" db="EMBL/GenBank/DDBJ databases">
        <title>Halomonas rutogse sp. nov. isolated from two lakes on Tibetan Plateau.</title>
        <authorList>
            <person name="Gao P."/>
        </authorList>
    </citation>
    <scope>NUCLEOTIDE SEQUENCE [LARGE SCALE GENOMIC DNA]</scope>
    <source>
        <strain evidence="7 8">ZH2S</strain>
    </source>
</reference>
<dbReference type="Proteomes" id="UP000437638">
    <property type="component" value="Unassembled WGS sequence"/>
</dbReference>
<feature type="transmembrane region" description="Helical" evidence="5">
    <location>
        <begin position="6"/>
        <end position="37"/>
    </location>
</feature>
<keyword evidence="3 5" id="KW-1133">Transmembrane helix</keyword>
<accession>A0A7X3H0Z0</accession>
<feature type="domain" description="O-antigen ligase-related" evidence="6">
    <location>
        <begin position="191"/>
        <end position="341"/>
    </location>
</feature>
<dbReference type="Pfam" id="PF04932">
    <property type="entry name" value="Wzy_C"/>
    <property type="match status" value="1"/>
</dbReference>
<feature type="transmembrane region" description="Helical" evidence="5">
    <location>
        <begin position="181"/>
        <end position="214"/>
    </location>
</feature>
<comment type="caution">
    <text evidence="7">The sequence shown here is derived from an EMBL/GenBank/DDBJ whole genome shotgun (WGS) entry which is preliminary data.</text>
</comment>
<sequence length="435" mass="46586">MTRLNNIWVLLFGALLIGVPWGYAVIPLLAGGSLLLWLGMRPRSIRRLQCLDRDDAWLCLALLVFGGVWLADVGRSGHWPVGQGNQGVMLPLWPLLAAAFLAGLRLRPLTPGVLWAAVSLGALGAGSIALYERLIIGHARAANGMNAIPFGNLSLLLGGLSFIGALWCMRGAKTQHKSLLALTLVAGLAGMLGSLLSGTRGGWIAAPLLLWVIYRAAREVLSLACLHRLAAGMLMLLIAVVMVPQSGVRDRVALAVSNVEAYWTQDVRGTSVGLRLEMWRAGGSLFVERPWLGWGEGALEVARDDLVAEGRLHPGISRHDQLHSDLIDTAARRGSLGLLSLLLLYGVPIGLFWKHLRAPGAGAEIRLLAAAGMMVPVAFIDFGLTQSMLRDARGLSGYLGLLVICWTVLRQAQVSAPDAALRRGSATWLSKRCTG</sequence>
<keyword evidence="8" id="KW-1185">Reference proteome</keyword>
<feature type="transmembrane region" description="Helical" evidence="5">
    <location>
        <begin position="57"/>
        <end position="76"/>
    </location>
</feature>
<evidence type="ECO:0000256" key="5">
    <source>
        <dbReference type="SAM" id="Phobius"/>
    </source>
</evidence>
<feature type="transmembrane region" description="Helical" evidence="5">
    <location>
        <begin position="365"/>
        <end position="384"/>
    </location>
</feature>
<protein>
    <submittedName>
        <fullName evidence="7">O-antigen ligase family protein</fullName>
    </submittedName>
</protein>
<evidence type="ECO:0000313" key="7">
    <source>
        <dbReference type="EMBL" id="MWJ28517.1"/>
    </source>
</evidence>
<gene>
    <name evidence="7" type="ORF">GPM19_09915</name>
</gene>
<proteinExistence type="predicted"/>
<dbReference type="GO" id="GO:0016020">
    <property type="term" value="C:membrane"/>
    <property type="evidence" value="ECO:0007669"/>
    <property type="project" value="UniProtKB-SubCell"/>
</dbReference>
<keyword evidence="4 5" id="KW-0472">Membrane</keyword>
<dbReference type="GO" id="GO:0016874">
    <property type="term" value="F:ligase activity"/>
    <property type="evidence" value="ECO:0007669"/>
    <property type="project" value="UniProtKB-KW"/>
</dbReference>
<dbReference type="PANTHER" id="PTHR37422">
    <property type="entry name" value="TEICHURONIC ACID BIOSYNTHESIS PROTEIN TUAE"/>
    <property type="match status" value="1"/>
</dbReference>
<evidence type="ECO:0000313" key="8">
    <source>
        <dbReference type="Proteomes" id="UP000437638"/>
    </source>
</evidence>
<dbReference type="AlphaFoldDB" id="A0A7X3H0Z0"/>
<feature type="transmembrane region" description="Helical" evidence="5">
    <location>
        <begin position="88"/>
        <end position="106"/>
    </location>
</feature>
<feature type="transmembrane region" description="Helical" evidence="5">
    <location>
        <begin position="151"/>
        <end position="169"/>
    </location>
</feature>
<dbReference type="InterPro" id="IPR051533">
    <property type="entry name" value="WaaL-like"/>
</dbReference>
<dbReference type="EMBL" id="WTKP01000006">
    <property type="protein sequence ID" value="MWJ28517.1"/>
    <property type="molecule type" value="Genomic_DNA"/>
</dbReference>
<feature type="transmembrane region" description="Helical" evidence="5">
    <location>
        <begin position="336"/>
        <end position="353"/>
    </location>
</feature>